<comment type="caution">
    <text evidence="2">The sequence shown here is derived from an EMBL/GenBank/DDBJ whole genome shotgun (WGS) entry which is preliminary data.</text>
</comment>
<keyword evidence="3" id="KW-1185">Reference proteome</keyword>
<gene>
    <name evidence="2" type="ORF">Tcan_06658</name>
</gene>
<protein>
    <submittedName>
        <fullName evidence="2">Uncharacterized protein</fullName>
    </submittedName>
</protein>
<evidence type="ECO:0000313" key="3">
    <source>
        <dbReference type="Proteomes" id="UP000031036"/>
    </source>
</evidence>
<proteinExistence type="predicted"/>
<organism evidence="2 3">
    <name type="scientific">Toxocara canis</name>
    <name type="common">Canine roundworm</name>
    <dbReference type="NCBI Taxonomy" id="6265"/>
    <lineage>
        <taxon>Eukaryota</taxon>
        <taxon>Metazoa</taxon>
        <taxon>Ecdysozoa</taxon>
        <taxon>Nematoda</taxon>
        <taxon>Chromadorea</taxon>
        <taxon>Rhabditida</taxon>
        <taxon>Spirurina</taxon>
        <taxon>Ascaridomorpha</taxon>
        <taxon>Ascaridoidea</taxon>
        <taxon>Toxocaridae</taxon>
        <taxon>Toxocara</taxon>
    </lineage>
</organism>
<accession>A0A0B2V6W8</accession>
<feature type="region of interest" description="Disordered" evidence="1">
    <location>
        <begin position="398"/>
        <end position="431"/>
    </location>
</feature>
<evidence type="ECO:0000256" key="1">
    <source>
        <dbReference type="SAM" id="MobiDB-lite"/>
    </source>
</evidence>
<dbReference type="AlphaFoldDB" id="A0A0B2V6W8"/>
<name>A0A0B2V6W8_TOXCA</name>
<sequence>MICGVAVPVFPVERNATFKIDGPAPLKQQAKGSTNIPLRALASLSDCSKGNGEPLRLLMPALWQVPVFPVERNATFKIDGPAPVKQQAKGSTNIPLHALASLSDCSKGNGQAIDANCRVDGDFQKTPIANEKANCADSMRTTAAFPDFAGLSARELGFGTHEQVPIAVPVADGEAVKVMDSEIEARYEMIFTKSMVVSERNLAATTERNCQEPCLSGVRRTTAAFPDFAGLSARELGFGTHEQVPIAVPVADGEAVKVMDSEIEARYEMIFTKSMVVSERNLAATTERNCQEPCLSGEVPAEAPAKTVPEEDRVKILKTATLKNTNALFRRESDSALTVHTSAKKESGMFGMPPSRALQLASADDDVIGESKKVPKKCKQHVVRELRLNKRVQKMRKKLQDQKKVVSPLSQIEPRAVDDDSTHKPSSVPKASSSIASFAAADVVSVPRSKLIFTLVDGQYSFSITSSGKLSLQIISFYKILPNEPSLLEAASCGAQQSSTVSRDRRCSRRLSPNSNGCKKDEDCEEDYTDGDKRKPKKKRTLKEVDDGKGERVSKHRKRCCGKLNGRGCRRSTNALSLVVPFGMLL</sequence>
<feature type="region of interest" description="Disordered" evidence="1">
    <location>
        <begin position="502"/>
        <end position="551"/>
    </location>
</feature>
<reference evidence="2 3" key="1">
    <citation type="submission" date="2014-11" db="EMBL/GenBank/DDBJ databases">
        <title>Genetic blueprint of the zoonotic pathogen Toxocara canis.</title>
        <authorList>
            <person name="Zhu X.-Q."/>
            <person name="Korhonen P.K."/>
            <person name="Cai H."/>
            <person name="Young N.D."/>
            <person name="Nejsum P."/>
            <person name="von Samson-Himmelstjerna G."/>
            <person name="Boag P.R."/>
            <person name="Tan P."/>
            <person name="Li Q."/>
            <person name="Min J."/>
            <person name="Yang Y."/>
            <person name="Wang X."/>
            <person name="Fang X."/>
            <person name="Hall R.S."/>
            <person name="Hofmann A."/>
            <person name="Sternberg P.W."/>
            <person name="Jex A.R."/>
            <person name="Gasser R.B."/>
        </authorList>
    </citation>
    <scope>NUCLEOTIDE SEQUENCE [LARGE SCALE GENOMIC DNA]</scope>
    <source>
        <strain evidence="2">PN_DK_2014</strain>
    </source>
</reference>
<dbReference type="EMBL" id="JPKZ01002349">
    <property type="protein sequence ID" value="KHN77268.1"/>
    <property type="molecule type" value="Genomic_DNA"/>
</dbReference>
<evidence type="ECO:0000313" key="2">
    <source>
        <dbReference type="EMBL" id="KHN77268.1"/>
    </source>
</evidence>
<feature type="compositionally biased region" description="Basic and acidic residues" evidence="1">
    <location>
        <begin position="542"/>
        <end position="551"/>
    </location>
</feature>
<dbReference type="Proteomes" id="UP000031036">
    <property type="component" value="Unassembled WGS sequence"/>
</dbReference>